<gene>
    <name evidence="1" type="ORF">ANACOL_01459</name>
</gene>
<reference evidence="1" key="2">
    <citation type="submission" date="2013-09" db="EMBL/GenBank/DDBJ databases">
        <title>Draft genome sequence of Anaerotruncus colihominis(DSM 17241).</title>
        <authorList>
            <person name="Sudarsanam P."/>
            <person name="Ley R."/>
            <person name="Guruge J."/>
            <person name="Turnbaugh P.J."/>
            <person name="Mahowald M."/>
            <person name="Liep D."/>
            <person name="Gordon J."/>
        </authorList>
    </citation>
    <scope>NUCLEOTIDE SEQUENCE</scope>
    <source>
        <strain evidence="1">DSM 17241</strain>
    </source>
</reference>
<name>B0P9J1_9FIRM</name>
<keyword evidence="2" id="KW-1185">Reference proteome</keyword>
<evidence type="ECO:0000313" key="2">
    <source>
        <dbReference type="Proteomes" id="UP000003803"/>
    </source>
</evidence>
<proteinExistence type="predicted"/>
<protein>
    <submittedName>
        <fullName evidence="1">Uncharacterized protein</fullName>
    </submittedName>
</protein>
<accession>B0P9J1</accession>
<dbReference type="AlphaFoldDB" id="B0P9J1"/>
<reference evidence="1" key="1">
    <citation type="submission" date="2007-11" db="EMBL/GenBank/DDBJ databases">
        <authorList>
            <person name="Fulton L."/>
            <person name="Clifton S."/>
            <person name="Fulton B."/>
            <person name="Xu J."/>
            <person name="Minx P."/>
            <person name="Pepin K.H."/>
            <person name="Johnson M."/>
            <person name="Thiruvilangam P."/>
            <person name="Bhonagiri V."/>
            <person name="Nash W.E."/>
            <person name="Mardis E.R."/>
            <person name="Wilson R.K."/>
        </authorList>
    </citation>
    <scope>NUCLEOTIDE SEQUENCE [LARGE SCALE GENOMIC DNA]</scope>
    <source>
        <strain evidence="1">DSM 17241</strain>
    </source>
</reference>
<comment type="caution">
    <text evidence="1">The sequence shown here is derived from an EMBL/GenBank/DDBJ whole genome shotgun (WGS) entry which is preliminary data.</text>
</comment>
<dbReference type="HOGENOM" id="CLU_3211615_0_0_9"/>
<dbReference type="EMBL" id="ABGD02000011">
    <property type="protein sequence ID" value="EDS11878.1"/>
    <property type="molecule type" value="Genomic_DNA"/>
</dbReference>
<dbReference type="Proteomes" id="UP000003803">
    <property type="component" value="Unassembled WGS sequence"/>
</dbReference>
<sequence length="44" mass="5018">MFFALYSPAVCEKSGNSSIFKQALNLFKNIGAFYIFSDFSLDER</sequence>
<evidence type="ECO:0000313" key="1">
    <source>
        <dbReference type="EMBL" id="EDS11878.1"/>
    </source>
</evidence>
<organism evidence="1 2">
    <name type="scientific">Anaerotruncus colihominis DSM 17241</name>
    <dbReference type="NCBI Taxonomy" id="445972"/>
    <lineage>
        <taxon>Bacteria</taxon>
        <taxon>Bacillati</taxon>
        <taxon>Bacillota</taxon>
        <taxon>Clostridia</taxon>
        <taxon>Eubacteriales</taxon>
        <taxon>Oscillospiraceae</taxon>
        <taxon>Anaerotruncus</taxon>
    </lineage>
</organism>